<dbReference type="GO" id="GO:0032259">
    <property type="term" value="P:methylation"/>
    <property type="evidence" value="ECO:0007669"/>
    <property type="project" value="UniProtKB-KW"/>
</dbReference>
<comment type="function">
    <text evidence="1 19">Part of a complex that catalyzes the formation of methyl-coenzyme M and tetrahydromethanopterin from coenzyme M and methyl-tetrahydromethanopterin. This is an energy-conserving, sodium-ion translocating step.</text>
</comment>
<evidence type="ECO:0000256" key="6">
    <source>
        <dbReference type="ARBA" id="ARBA00015131"/>
    </source>
</evidence>
<evidence type="ECO:0000313" key="21">
    <source>
        <dbReference type="Proteomes" id="UP000077245"/>
    </source>
</evidence>
<evidence type="ECO:0000256" key="1">
    <source>
        <dbReference type="ARBA" id="ARBA00002533"/>
    </source>
</evidence>
<dbReference type="GO" id="GO:0019386">
    <property type="term" value="P:methanogenesis, from carbon dioxide"/>
    <property type="evidence" value="ECO:0007669"/>
    <property type="project" value="UniProtKB-UniRule"/>
</dbReference>
<dbReference type="Pfam" id="PF04211">
    <property type="entry name" value="MtrC"/>
    <property type="match status" value="1"/>
</dbReference>
<reference evidence="20 21" key="1">
    <citation type="submission" date="2016-04" db="EMBL/GenBank/DDBJ databases">
        <title>Genome sequence of Methanobrevibacter curvatus DSM 11111.</title>
        <authorList>
            <person name="Poehlein A."/>
            <person name="Seedorf H."/>
            <person name="Daniel R."/>
        </authorList>
    </citation>
    <scope>NUCLEOTIDE SEQUENCE [LARGE SCALE GENOMIC DNA]</scope>
    <source>
        <strain evidence="20 21">DSM 11111</strain>
    </source>
</reference>
<keyword evidence="10 19" id="KW-0808">Transferase</keyword>
<evidence type="ECO:0000256" key="5">
    <source>
        <dbReference type="ARBA" id="ARBA00011616"/>
    </source>
</evidence>
<keyword evidence="9 19" id="KW-0489">Methyltransferase</keyword>
<dbReference type="GO" id="GO:0030269">
    <property type="term" value="F:tetrahydromethanopterin S-methyltransferase activity"/>
    <property type="evidence" value="ECO:0007669"/>
    <property type="project" value="UniProtKB-UniRule"/>
</dbReference>
<dbReference type="UniPathway" id="UPA00640">
    <property type="reaction ID" value="UER00698"/>
</dbReference>
<comment type="similarity">
    <text evidence="4 19">Belongs to the MtrC family.</text>
</comment>
<evidence type="ECO:0000256" key="4">
    <source>
        <dbReference type="ARBA" id="ARBA00007607"/>
    </source>
</evidence>
<keyword evidence="11 19" id="KW-0812">Transmembrane</keyword>
<comment type="subcellular location">
    <subcellularLocation>
        <location evidence="2 19">Cell membrane</location>
        <topology evidence="2 19">Multi-pass membrane protein</topology>
    </subcellularLocation>
</comment>
<dbReference type="OrthoDB" id="60591at2157"/>
<name>A0A166CF86_9EURY</name>
<dbReference type="RefSeq" id="WP_067089755.1">
    <property type="nucleotide sequence ID" value="NZ_LWMV01000094.1"/>
</dbReference>
<organism evidence="20 21">
    <name type="scientific">Methanobrevibacter curvatus</name>
    <dbReference type="NCBI Taxonomy" id="49547"/>
    <lineage>
        <taxon>Archaea</taxon>
        <taxon>Methanobacteriati</taxon>
        <taxon>Methanobacteriota</taxon>
        <taxon>Methanomada group</taxon>
        <taxon>Methanobacteria</taxon>
        <taxon>Methanobacteriales</taxon>
        <taxon>Methanobacteriaceae</taxon>
        <taxon>Methanobrevibacter</taxon>
    </lineage>
</organism>
<dbReference type="AlphaFoldDB" id="A0A166CF86"/>
<keyword evidence="7 19" id="KW-1003">Cell membrane</keyword>
<keyword evidence="15 19" id="KW-0472">Membrane</keyword>
<comment type="subunit">
    <text evidence="5 19">The complex is composed of 8 subunits; MtrA, MtrB, MtrC, MtrD, MtrE, MtrF, MtrG and MtrH.</text>
</comment>
<dbReference type="NCBIfam" id="TIGR01148">
    <property type="entry name" value="mtrC"/>
    <property type="match status" value="1"/>
</dbReference>
<feature type="transmembrane region" description="Helical" evidence="19">
    <location>
        <begin position="37"/>
        <end position="57"/>
    </location>
</feature>
<evidence type="ECO:0000256" key="17">
    <source>
        <dbReference type="ARBA" id="ARBA00044880"/>
    </source>
</evidence>
<dbReference type="PIRSF" id="PIRSF006530">
    <property type="entry name" value="MtrC"/>
    <property type="match status" value="1"/>
</dbReference>
<evidence type="ECO:0000256" key="2">
    <source>
        <dbReference type="ARBA" id="ARBA00004651"/>
    </source>
</evidence>
<dbReference type="Proteomes" id="UP000077245">
    <property type="component" value="Unassembled WGS sequence"/>
</dbReference>
<evidence type="ECO:0000313" key="20">
    <source>
        <dbReference type="EMBL" id="KZX14440.1"/>
    </source>
</evidence>
<feature type="transmembrane region" description="Helical" evidence="19">
    <location>
        <begin position="12"/>
        <end position="31"/>
    </location>
</feature>
<feature type="transmembrane region" description="Helical" evidence="19">
    <location>
        <begin position="207"/>
        <end position="225"/>
    </location>
</feature>
<feature type="transmembrane region" description="Helical" evidence="19">
    <location>
        <begin position="166"/>
        <end position="187"/>
    </location>
</feature>
<dbReference type="HAMAP" id="MF_01096">
    <property type="entry name" value="MtrC"/>
    <property type="match status" value="1"/>
</dbReference>
<dbReference type="STRING" id="49547.MBCUR_04880"/>
<dbReference type="InterPro" id="IPR005865">
    <property type="entry name" value="THM_MeTrfase_su_C"/>
</dbReference>
<comment type="catalytic activity">
    <reaction evidence="17 19">
        <text>5-methyl-5,6,7,8-tetrahydromethanopterin + coenzyme M + 2 Na(+)(in) = 5,6,7,8-tetrahydromethanopterin + methyl-coenzyme M + 2 Na(+)(out)</text>
        <dbReference type="Rhea" id="RHEA:53492"/>
        <dbReference type="ChEBI" id="CHEBI:29101"/>
        <dbReference type="ChEBI" id="CHEBI:58103"/>
        <dbReference type="ChEBI" id="CHEBI:58116"/>
        <dbReference type="ChEBI" id="CHEBI:58286"/>
        <dbReference type="ChEBI" id="CHEBI:58319"/>
        <dbReference type="EC" id="7.2.1.4"/>
    </reaction>
</comment>
<accession>A0A166CF86</accession>
<evidence type="ECO:0000256" key="13">
    <source>
        <dbReference type="ARBA" id="ARBA00022989"/>
    </source>
</evidence>
<dbReference type="PATRIC" id="fig|49547.3.peg.511"/>
<dbReference type="GO" id="GO:0005886">
    <property type="term" value="C:plasma membrane"/>
    <property type="evidence" value="ECO:0007669"/>
    <property type="project" value="UniProtKB-SubCell"/>
</dbReference>
<evidence type="ECO:0000256" key="18">
    <source>
        <dbReference type="ARBA" id="ARBA00044970"/>
    </source>
</evidence>
<evidence type="ECO:0000256" key="8">
    <source>
        <dbReference type="ARBA" id="ARBA00022563"/>
    </source>
</evidence>
<evidence type="ECO:0000256" key="7">
    <source>
        <dbReference type="ARBA" id="ARBA00022475"/>
    </source>
</evidence>
<keyword evidence="13 19" id="KW-1133">Transmembrane helix</keyword>
<evidence type="ECO:0000256" key="9">
    <source>
        <dbReference type="ARBA" id="ARBA00022603"/>
    </source>
</evidence>
<feature type="transmembrane region" description="Helical" evidence="19">
    <location>
        <begin position="231"/>
        <end position="250"/>
    </location>
</feature>
<keyword evidence="12 19" id="KW-1278">Translocase</keyword>
<keyword evidence="14 19" id="KW-0484">Methanogenesis</keyword>
<evidence type="ECO:0000256" key="15">
    <source>
        <dbReference type="ARBA" id="ARBA00023136"/>
    </source>
</evidence>
<feature type="transmembrane region" description="Helical" evidence="19">
    <location>
        <begin position="103"/>
        <end position="128"/>
    </location>
</feature>
<evidence type="ECO:0000256" key="16">
    <source>
        <dbReference type="ARBA" id="ARBA00029817"/>
    </source>
</evidence>
<evidence type="ECO:0000256" key="3">
    <source>
        <dbReference type="ARBA" id="ARBA00004839"/>
    </source>
</evidence>
<evidence type="ECO:0000256" key="12">
    <source>
        <dbReference type="ARBA" id="ARBA00022967"/>
    </source>
</evidence>
<dbReference type="EMBL" id="LWMV01000094">
    <property type="protein sequence ID" value="KZX14440.1"/>
    <property type="molecule type" value="Genomic_DNA"/>
</dbReference>
<sequence>MSAAGGGPSEADISPEVLLALGVIGGLLGIYLSDINVLGGVIAPVLGSLGAVCAIIWGADAIRRVASYGLGTGVPSIGYMSLALGIIGALVGVALAATLNLTIIGPVLGLVAGLILGAVVGIVAKVIVKMKIAVLIRCTAEISGAAALAVLGFSSAIAGGYGLDLILAKVIAPGFIALFFIFVTMAIQHPFNACLGPNENQVRTIKLAVSTAFSVMTITGILAIFNPSLVYAGVPAWLVILVIGAIGWVVSLKSFICASNEAAAEVSWNAEIPKVEE</sequence>
<comment type="caution">
    <text evidence="20">The sequence shown here is derived from an EMBL/GenBank/DDBJ whole genome shotgun (WGS) entry which is preliminary data.</text>
</comment>
<proteinExistence type="inferred from homology"/>
<keyword evidence="21" id="KW-1185">Reference proteome</keyword>
<evidence type="ECO:0000256" key="19">
    <source>
        <dbReference type="HAMAP-Rule" id="MF_01096"/>
    </source>
</evidence>
<comment type="pathway">
    <text evidence="3 19">One-carbon metabolism; methanogenesis from CO(2); methyl-coenzyme M from 5,10-methylene-5,6,7,8-tetrahydromethanopterin: step 2/2.</text>
</comment>
<dbReference type="EC" id="7.2.1.4" evidence="18 19"/>
<evidence type="ECO:0000256" key="14">
    <source>
        <dbReference type="ARBA" id="ARBA00022994"/>
    </source>
</evidence>
<evidence type="ECO:0000256" key="10">
    <source>
        <dbReference type="ARBA" id="ARBA00022679"/>
    </source>
</evidence>
<evidence type="ECO:0000256" key="11">
    <source>
        <dbReference type="ARBA" id="ARBA00022692"/>
    </source>
</evidence>
<dbReference type="GO" id="GO:0006730">
    <property type="term" value="P:one-carbon metabolic process"/>
    <property type="evidence" value="ECO:0007669"/>
    <property type="project" value="UniProtKB-UniRule"/>
</dbReference>
<gene>
    <name evidence="19" type="primary">mtrC</name>
    <name evidence="20" type="ORF">MBCUR_04880</name>
</gene>
<feature type="transmembrane region" description="Helical" evidence="19">
    <location>
        <begin position="140"/>
        <end position="160"/>
    </location>
</feature>
<protein>
    <recommendedName>
        <fullName evidence="6 19">Tetrahydromethanopterin S-methyltransferase subunit C</fullName>
        <ecNumber evidence="18 19">7.2.1.4</ecNumber>
    </recommendedName>
    <alternativeName>
        <fullName evidence="16 19">N5-methyltetrahydromethanopterin--coenzyme M methyltransferase subunit C</fullName>
    </alternativeName>
</protein>
<keyword evidence="8 19" id="KW-0554">One-carbon metabolism</keyword>